<evidence type="ECO:0000313" key="2">
    <source>
        <dbReference type="EMBL" id="CBK21691.2"/>
    </source>
</evidence>
<sequence length="142" mass="16539">MVSLYRTHYQNVVIHPLGSFSEVIDRDSRTSFKLYFNPKSGNRKLFSQALQLFLQAVACLMKHCTERFKMEPRFAVDAENGKVGNEDFLFNDVDSWLRALRYLAIDVKQMIVYAYTASVYIVTHSCDVCLKEENRGNFCTRF</sequence>
<protein>
    <recommendedName>
        <fullName evidence="1">Atg6 BARA domain-containing protein</fullName>
    </recommendedName>
</protein>
<accession>D8M0V2</accession>
<dbReference type="InParanoid" id="D8M0V2"/>
<keyword evidence="3" id="KW-1185">Reference proteome</keyword>
<name>D8M0V2_BLAHO</name>
<evidence type="ECO:0000259" key="1">
    <source>
        <dbReference type="Pfam" id="PF04111"/>
    </source>
</evidence>
<reference evidence="2" key="1">
    <citation type="submission" date="2010-02" db="EMBL/GenBank/DDBJ databases">
        <title>Sequencing and annotation of the Blastocystis hominis genome.</title>
        <authorList>
            <person name="Wincker P."/>
        </authorList>
    </citation>
    <scope>NUCLEOTIDE SEQUENCE</scope>
    <source>
        <strain evidence="2">Singapore isolate B</strain>
    </source>
</reference>
<gene>
    <name evidence="2" type="ORF">GSBLH_T00001816001</name>
</gene>
<feature type="domain" description="Atg6 BARA" evidence="1">
    <location>
        <begin position="6"/>
        <end position="114"/>
    </location>
</feature>
<evidence type="ECO:0000313" key="3">
    <source>
        <dbReference type="Proteomes" id="UP000008312"/>
    </source>
</evidence>
<dbReference type="RefSeq" id="XP_012895739.1">
    <property type="nucleotide sequence ID" value="XM_013040285.1"/>
</dbReference>
<dbReference type="InterPro" id="IPR038274">
    <property type="entry name" value="Atg6/Beclin_C_sf"/>
</dbReference>
<organism evidence="2">
    <name type="scientific">Blastocystis hominis</name>
    <dbReference type="NCBI Taxonomy" id="12968"/>
    <lineage>
        <taxon>Eukaryota</taxon>
        <taxon>Sar</taxon>
        <taxon>Stramenopiles</taxon>
        <taxon>Bigyra</taxon>
        <taxon>Opalozoa</taxon>
        <taxon>Opalinata</taxon>
        <taxon>Blastocystidae</taxon>
        <taxon>Blastocystis</taxon>
    </lineage>
</organism>
<dbReference type="InterPro" id="IPR040455">
    <property type="entry name" value="Atg6_BARA"/>
</dbReference>
<dbReference type="Proteomes" id="UP000008312">
    <property type="component" value="Unassembled WGS sequence"/>
</dbReference>
<dbReference type="Gene3D" id="1.10.418.40">
    <property type="entry name" value="Autophagy protein 6/Beclin 1"/>
    <property type="match status" value="1"/>
</dbReference>
<dbReference type="EMBL" id="FN668644">
    <property type="protein sequence ID" value="CBK21691.2"/>
    <property type="molecule type" value="Genomic_DNA"/>
</dbReference>
<dbReference type="Pfam" id="PF04111">
    <property type="entry name" value="APG6"/>
    <property type="match status" value="1"/>
</dbReference>
<proteinExistence type="predicted"/>
<dbReference type="AlphaFoldDB" id="D8M0V2"/>
<dbReference type="OrthoDB" id="20368at2759"/>
<dbReference type="GeneID" id="24919042"/>